<dbReference type="Gene3D" id="3.50.50.60">
    <property type="entry name" value="FAD/NAD(P)-binding domain"/>
    <property type="match status" value="1"/>
</dbReference>
<protein>
    <recommendedName>
        <fullName evidence="9">Aminoacetone oxidase family FAD-binding enzyme</fullName>
    </recommendedName>
</protein>
<dbReference type="EMBL" id="PDYH01000003">
    <property type="protein sequence ID" value="PHU41429.1"/>
    <property type="molecule type" value="Genomic_DNA"/>
</dbReference>
<accession>A0A2G3EDQ1</accession>
<organism evidence="7 8">
    <name type="scientific">Pseudobutyrivibrio ruminis</name>
    <dbReference type="NCBI Taxonomy" id="46206"/>
    <lineage>
        <taxon>Bacteria</taxon>
        <taxon>Bacillati</taxon>
        <taxon>Bacillota</taxon>
        <taxon>Clostridia</taxon>
        <taxon>Lachnospirales</taxon>
        <taxon>Lachnospiraceae</taxon>
        <taxon>Pseudobutyrivibrio</taxon>
    </lineage>
</organism>
<keyword evidence="8" id="KW-1185">Reference proteome</keyword>
<keyword evidence="4" id="KW-0472">Membrane</keyword>
<evidence type="ECO:0000256" key="3">
    <source>
        <dbReference type="ARBA" id="ARBA00022827"/>
    </source>
</evidence>
<gene>
    <name evidence="7" type="ORF">CSX00_00760</name>
</gene>
<sequence length="405" mass="44680">MKDEEKIYDICIVGAGFSGLVLAIKLARAGLLVCLVELNRVVGRRILSTGNGRCNFTNSRMGKDYYYSESSLDFIGDTHESLRTFLREIGVIDKALDGYYYPFTNQAKTVRDSLEAEINSLGVTVLLDNRVTDISKGDVFTVTTNRDSIKSKYVCVASGGLSAATLGSSKIGYKMAQKYKMHVTKLAPSLVGVLSKDICLKELAGVRAIGNVTYRDHSCEGEIQFNKDGVSGYPVMCISRFIGFDELDKRLSDIKLDFTPYMSEEELTSEIRDRFSSNPRATVESALLGLCNEKILSIVISYSRIYGDTAVDKLDDEDIANLVYNFKYFSINVTGTKGFDSSQVTAGGVSLQDIDTNTMESKTCKDLFFTGEVLDVDGICGGYNLTWAYTSADIAANEILKRYKN</sequence>
<keyword evidence="2" id="KW-0285">Flavoprotein</keyword>
<keyword evidence="4" id="KW-0812">Transmembrane</keyword>
<feature type="transmembrane region" description="Helical" evidence="4">
    <location>
        <begin position="7"/>
        <end position="27"/>
    </location>
</feature>
<dbReference type="Gene3D" id="1.10.8.260">
    <property type="entry name" value="HI0933 insert domain-like"/>
    <property type="match status" value="1"/>
</dbReference>
<dbReference type="Pfam" id="PF03486">
    <property type="entry name" value="HI0933_like"/>
    <property type="match status" value="1"/>
</dbReference>
<evidence type="ECO:0000313" key="7">
    <source>
        <dbReference type="EMBL" id="PHU41429.1"/>
    </source>
</evidence>
<keyword evidence="4" id="KW-1133">Transmembrane helix</keyword>
<evidence type="ECO:0000259" key="5">
    <source>
        <dbReference type="Pfam" id="PF03486"/>
    </source>
</evidence>
<dbReference type="PRINTS" id="PR00420">
    <property type="entry name" value="RNGMNOXGNASE"/>
</dbReference>
<dbReference type="NCBIfam" id="TIGR00275">
    <property type="entry name" value="aminoacetone oxidase family FAD-binding enzyme"/>
    <property type="match status" value="1"/>
</dbReference>
<dbReference type="InterPro" id="IPR055178">
    <property type="entry name" value="RsdA/BaiN/AoA(So)-like_dom"/>
</dbReference>
<evidence type="ECO:0008006" key="9">
    <source>
        <dbReference type="Google" id="ProtNLM"/>
    </source>
</evidence>
<dbReference type="Proteomes" id="UP000224317">
    <property type="component" value="Unassembled WGS sequence"/>
</dbReference>
<evidence type="ECO:0000259" key="6">
    <source>
        <dbReference type="Pfam" id="PF22780"/>
    </source>
</evidence>
<evidence type="ECO:0000256" key="1">
    <source>
        <dbReference type="ARBA" id="ARBA00001974"/>
    </source>
</evidence>
<evidence type="ECO:0000256" key="2">
    <source>
        <dbReference type="ARBA" id="ARBA00022630"/>
    </source>
</evidence>
<comment type="caution">
    <text evidence="7">The sequence shown here is derived from an EMBL/GenBank/DDBJ whole genome shotgun (WGS) entry which is preliminary data.</text>
</comment>
<dbReference type="PANTHER" id="PTHR42887:SF2">
    <property type="entry name" value="OS12G0638800 PROTEIN"/>
    <property type="match status" value="1"/>
</dbReference>
<evidence type="ECO:0000313" key="8">
    <source>
        <dbReference type="Proteomes" id="UP000224317"/>
    </source>
</evidence>
<dbReference type="SUPFAM" id="SSF51905">
    <property type="entry name" value="FAD/NAD(P)-binding domain"/>
    <property type="match status" value="1"/>
</dbReference>
<dbReference type="SUPFAM" id="SSF160996">
    <property type="entry name" value="HI0933 insert domain-like"/>
    <property type="match status" value="1"/>
</dbReference>
<dbReference type="InterPro" id="IPR023166">
    <property type="entry name" value="BaiN-like_dom_sf"/>
</dbReference>
<keyword evidence="3" id="KW-0274">FAD</keyword>
<dbReference type="InterPro" id="IPR004792">
    <property type="entry name" value="BaiN-like"/>
</dbReference>
<dbReference type="Gene3D" id="2.40.30.10">
    <property type="entry name" value="Translation factors"/>
    <property type="match status" value="1"/>
</dbReference>
<feature type="domain" description="RsdA/BaiN/AoA(So)-like insert" evidence="6">
    <location>
        <begin position="188"/>
        <end position="344"/>
    </location>
</feature>
<proteinExistence type="predicted"/>
<dbReference type="PANTHER" id="PTHR42887">
    <property type="entry name" value="OS12G0638800 PROTEIN"/>
    <property type="match status" value="1"/>
</dbReference>
<dbReference type="Pfam" id="PF22780">
    <property type="entry name" value="HI0933_like_1st"/>
    <property type="match status" value="1"/>
</dbReference>
<name>A0A2G3EDQ1_9FIRM</name>
<dbReference type="InterPro" id="IPR057661">
    <property type="entry name" value="RsdA/BaiN/AoA(So)_Rossmann"/>
</dbReference>
<feature type="domain" description="RsdA/BaiN/AoA(So)-like Rossmann fold-like" evidence="5">
    <location>
        <begin position="9"/>
        <end position="397"/>
    </location>
</feature>
<evidence type="ECO:0000256" key="4">
    <source>
        <dbReference type="SAM" id="Phobius"/>
    </source>
</evidence>
<reference evidence="7" key="1">
    <citation type="submission" date="2017-10" db="EMBL/GenBank/DDBJ databases">
        <title>Resolving the taxonomy of Roseburia spp., Eubacterium rectale and Agathobacter spp. through phylogenomic analysis.</title>
        <authorList>
            <person name="Sheridan P.O."/>
            <person name="Walker A.W."/>
            <person name="Duncan S.H."/>
            <person name="Scott K.P."/>
            <person name="Toole P.W.O."/>
            <person name="Luis P."/>
            <person name="Flint H.J."/>
        </authorList>
    </citation>
    <scope>NUCLEOTIDE SEQUENCE [LARGE SCALE GENOMIC DNA]</scope>
    <source>
        <strain evidence="7">JK10</strain>
    </source>
</reference>
<comment type="cofactor">
    <cofactor evidence="1">
        <name>FAD</name>
        <dbReference type="ChEBI" id="CHEBI:57692"/>
    </cofactor>
</comment>
<dbReference type="AlphaFoldDB" id="A0A2G3EDQ1"/>
<dbReference type="RefSeq" id="WP_099412536.1">
    <property type="nucleotide sequence ID" value="NZ_PDYH01000003.1"/>
</dbReference>
<dbReference type="InterPro" id="IPR036188">
    <property type="entry name" value="FAD/NAD-bd_sf"/>
</dbReference>